<dbReference type="AlphaFoldDB" id="A0A401TBM9"/>
<sequence length="68" mass="7600">MLVLPALAPVGAGPNCLVLIFLQRDVSSDSDSELEMIDCPRRVRQPRVKHRRILDSTNVLTVPIYTGR</sequence>
<evidence type="ECO:0000313" key="1">
    <source>
        <dbReference type="EMBL" id="GCC40070.1"/>
    </source>
</evidence>
<comment type="caution">
    <text evidence="1">The sequence shown here is derived from an EMBL/GenBank/DDBJ whole genome shotgun (WGS) entry which is preliminary data.</text>
</comment>
<feature type="non-terminal residue" evidence="1">
    <location>
        <position position="68"/>
    </location>
</feature>
<proteinExistence type="predicted"/>
<protein>
    <submittedName>
        <fullName evidence="1">Uncharacterized protein</fullName>
    </submittedName>
</protein>
<keyword evidence="2" id="KW-1185">Reference proteome</keyword>
<dbReference type="Proteomes" id="UP000287033">
    <property type="component" value="Unassembled WGS sequence"/>
</dbReference>
<name>A0A401TBM9_CHIPU</name>
<reference evidence="1 2" key="1">
    <citation type="journal article" date="2018" name="Nat. Ecol. Evol.">
        <title>Shark genomes provide insights into elasmobranch evolution and the origin of vertebrates.</title>
        <authorList>
            <person name="Hara Y"/>
            <person name="Yamaguchi K"/>
            <person name="Onimaru K"/>
            <person name="Kadota M"/>
            <person name="Koyanagi M"/>
            <person name="Keeley SD"/>
            <person name="Tatsumi K"/>
            <person name="Tanaka K"/>
            <person name="Motone F"/>
            <person name="Kageyama Y"/>
            <person name="Nozu R"/>
            <person name="Adachi N"/>
            <person name="Nishimura O"/>
            <person name="Nakagawa R"/>
            <person name="Tanegashima C"/>
            <person name="Kiyatake I"/>
            <person name="Matsumoto R"/>
            <person name="Murakumo K"/>
            <person name="Nishida K"/>
            <person name="Terakita A"/>
            <person name="Kuratani S"/>
            <person name="Sato K"/>
            <person name="Hyodo S Kuraku.S."/>
        </authorList>
    </citation>
    <scope>NUCLEOTIDE SEQUENCE [LARGE SCALE GENOMIC DNA]</scope>
</reference>
<gene>
    <name evidence="1" type="ORF">chiPu_0024224</name>
</gene>
<dbReference type="EMBL" id="BEZZ01035147">
    <property type="protein sequence ID" value="GCC40070.1"/>
    <property type="molecule type" value="Genomic_DNA"/>
</dbReference>
<organism evidence="1 2">
    <name type="scientific">Chiloscyllium punctatum</name>
    <name type="common">Brownbanded bambooshark</name>
    <name type="synonym">Hemiscyllium punctatum</name>
    <dbReference type="NCBI Taxonomy" id="137246"/>
    <lineage>
        <taxon>Eukaryota</taxon>
        <taxon>Metazoa</taxon>
        <taxon>Chordata</taxon>
        <taxon>Craniata</taxon>
        <taxon>Vertebrata</taxon>
        <taxon>Chondrichthyes</taxon>
        <taxon>Elasmobranchii</taxon>
        <taxon>Galeomorphii</taxon>
        <taxon>Galeoidea</taxon>
        <taxon>Orectolobiformes</taxon>
        <taxon>Hemiscylliidae</taxon>
        <taxon>Chiloscyllium</taxon>
    </lineage>
</organism>
<evidence type="ECO:0000313" key="2">
    <source>
        <dbReference type="Proteomes" id="UP000287033"/>
    </source>
</evidence>
<accession>A0A401TBM9</accession>